<organism evidence="3 4">
    <name type="scientific">Nocardia terpenica</name>
    <dbReference type="NCBI Taxonomy" id="455432"/>
    <lineage>
        <taxon>Bacteria</taxon>
        <taxon>Bacillati</taxon>
        <taxon>Actinomycetota</taxon>
        <taxon>Actinomycetes</taxon>
        <taxon>Mycobacteriales</taxon>
        <taxon>Nocardiaceae</taxon>
        <taxon>Nocardia</taxon>
    </lineage>
</organism>
<gene>
    <name evidence="3" type="ORF">CRH09_34390</name>
</gene>
<dbReference type="AlphaFoldDB" id="A0A291RSI4"/>
<dbReference type="PANTHER" id="PTHR36933:SF1">
    <property type="entry name" value="SLL0788 PROTEIN"/>
    <property type="match status" value="1"/>
</dbReference>
<sequence>MFRSRARITLAGTGIAVALLVAGCSNDDSGSKPTTISSMADMPGMSHGATASTNAPTRTDFTDADVTFLQMMYPHHAQAVEMAKLVPARSQNQQLIGLAARVEQAQAPEMQKFADLLHSFGKPAPAPTMGHDMPGIMSHDDMTKLAASSGPDFDRMWMQMMIAHHRGAIDMSNTELASGTNPDTRSLAQAIITAQQAEIQQMQGMLNQG</sequence>
<dbReference type="InterPro" id="IPR012347">
    <property type="entry name" value="Ferritin-like"/>
</dbReference>
<evidence type="ECO:0000313" key="3">
    <source>
        <dbReference type="EMBL" id="ATL70516.1"/>
    </source>
</evidence>
<dbReference type="InterPro" id="IPR005183">
    <property type="entry name" value="DUF305_CopM-like"/>
</dbReference>
<proteinExistence type="predicted"/>
<dbReference type="EMBL" id="CP023778">
    <property type="protein sequence ID" value="ATL70516.1"/>
    <property type="molecule type" value="Genomic_DNA"/>
</dbReference>
<feature type="chain" id="PRO_5039625591" evidence="1">
    <location>
        <begin position="19"/>
        <end position="209"/>
    </location>
</feature>
<protein>
    <submittedName>
        <fullName evidence="3">DUF305 domain-containing protein</fullName>
    </submittedName>
</protein>
<feature type="signal peptide" evidence="1">
    <location>
        <begin position="1"/>
        <end position="18"/>
    </location>
</feature>
<dbReference type="Gene3D" id="1.20.1260.10">
    <property type="match status" value="1"/>
</dbReference>
<dbReference type="Proteomes" id="UP000221961">
    <property type="component" value="Chromosome"/>
</dbReference>
<dbReference type="GeneID" id="88362356"/>
<evidence type="ECO:0000313" key="4">
    <source>
        <dbReference type="Proteomes" id="UP000221961"/>
    </source>
</evidence>
<reference evidence="3 4" key="1">
    <citation type="submission" date="2017-10" db="EMBL/GenBank/DDBJ databases">
        <title>Comparative genomics between pathogenic Norcardia.</title>
        <authorList>
            <person name="Zeng L."/>
        </authorList>
    </citation>
    <scope>NUCLEOTIDE SEQUENCE [LARGE SCALE GENOMIC DNA]</scope>
    <source>
        <strain evidence="3 4">NC_YFY_NT001</strain>
    </source>
</reference>
<dbReference type="PANTHER" id="PTHR36933">
    <property type="entry name" value="SLL0788 PROTEIN"/>
    <property type="match status" value="1"/>
</dbReference>
<name>A0A291RSI4_9NOCA</name>
<evidence type="ECO:0000259" key="2">
    <source>
        <dbReference type="Pfam" id="PF03713"/>
    </source>
</evidence>
<keyword evidence="1" id="KW-0732">Signal</keyword>
<dbReference type="Pfam" id="PF03713">
    <property type="entry name" value="DUF305"/>
    <property type="match status" value="1"/>
</dbReference>
<evidence type="ECO:0000256" key="1">
    <source>
        <dbReference type="SAM" id="SignalP"/>
    </source>
</evidence>
<dbReference type="KEGG" id="ntp:CRH09_34390"/>
<dbReference type="RefSeq" id="WP_098697486.1">
    <property type="nucleotide sequence ID" value="NZ_CP023778.1"/>
</dbReference>
<dbReference type="PROSITE" id="PS51257">
    <property type="entry name" value="PROKAR_LIPOPROTEIN"/>
    <property type="match status" value="1"/>
</dbReference>
<feature type="domain" description="DUF305" evidence="2">
    <location>
        <begin position="65"/>
        <end position="206"/>
    </location>
</feature>
<accession>A0A291RSI4</accession>